<dbReference type="Proteomes" id="UP000544122">
    <property type="component" value="Unassembled WGS sequence"/>
</dbReference>
<accession>A0A7Y4GXC7</accession>
<sequence length="158" mass="17616">MAEAAMVRPNHAPRGNPKEYRIHIRCSFVIMVWRRRWGCWSRLCLMPSRGEEFGGSGRSVRRLVGIGAGGAVWLAVHISMIFGVCWLFGIVLAGGRIWATVLRYVPQSAGHLMPFVKGRTPDTSLAISWLRIDFRSGPVGGKITMQRVDTACSCRVFL</sequence>
<comment type="caution">
    <text evidence="2">The sequence shown here is derived from an EMBL/GenBank/DDBJ whole genome shotgun (WGS) entry which is preliminary data.</text>
</comment>
<gene>
    <name evidence="2" type="ORF">HCN58_29405</name>
</gene>
<organism evidence="2 3">
    <name type="scientific">Bradyrhizobium australiense</name>
    <dbReference type="NCBI Taxonomy" id="2721161"/>
    <lineage>
        <taxon>Bacteria</taxon>
        <taxon>Pseudomonadati</taxon>
        <taxon>Pseudomonadota</taxon>
        <taxon>Alphaproteobacteria</taxon>
        <taxon>Hyphomicrobiales</taxon>
        <taxon>Nitrobacteraceae</taxon>
        <taxon>Bradyrhizobium</taxon>
    </lineage>
</organism>
<name>A0A7Y4GXC7_9BRAD</name>
<evidence type="ECO:0000256" key="1">
    <source>
        <dbReference type="SAM" id="Phobius"/>
    </source>
</evidence>
<dbReference type="EMBL" id="JAAVLX010000011">
    <property type="protein sequence ID" value="NOJ43631.1"/>
    <property type="molecule type" value="Genomic_DNA"/>
</dbReference>
<dbReference type="AlphaFoldDB" id="A0A7Y4GXC7"/>
<keyword evidence="1" id="KW-0812">Transmembrane</keyword>
<keyword evidence="1" id="KW-1133">Transmembrane helix</keyword>
<evidence type="ECO:0000313" key="3">
    <source>
        <dbReference type="Proteomes" id="UP000544122"/>
    </source>
</evidence>
<proteinExistence type="predicted"/>
<protein>
    <submittedName>
        <fullName evidence="2">Uncharacterized protein</fullName>
    </submittedName>
</protein>
<reference evidence="2 3" key="1">
    <citation type="submission" date="2020-03" db="EMBL/GenBank/DDBJ databases">
        <title>Bradyrhizobium diversity isolated from nodules of Indigofera sp.</title>
        <authorList>
            <person name="Klepa M."/>
            <person name="Helene L."/>
            <person name="Hungria M."/>
        </authorList>
    </citation>
    <scope>NUCLEOTIDE SEQUENCE [LARGE SCALE GENOMIC DNA]</scope>
    <source>
        <strain evidence="2 3">WSM 1791</strain>
    </source>
</reference>
<dbReference type="RefSeq" id="WP_171582843.1">
    <property type="nucleotide sequence ID" value="NZ_JAAVLX010000011.1"/>
</dbReference>
<evidence type="ECO:0000313" key="2">
    <source>
        <dbReference type="EMBL" id="NOJ43631.1"/>
    </source>
</evidence>
<keyword evidence="1" id="KW-0472">Membrane</keyword>
<keyword evidence="3" id="KW-1185">Reference proteome</keyword>
<feature type="transmembrane region" description="Helical" evidence="1">
    <location>
        <begin position="71"/>
        <end position="93"/>
    </location>
</feature>